<dbReference type="Pfam" id="PF20236">
    <property type="entry name" value="DUF6593"/>
    <property type="match status" value="1"/>
</dbReference>
<proteinExistence type="predicted"/>
<evidence type="ECO:0000313" key="2">
    <source>
        <dbReference type="EMBL" id="KTB43346.1"/>
    </source>
</evidence>
<dbReference type="EMBL" id="LATX01001189">
    <property type="protein sequence ID" value="KTB43346.1"/>
    <property type="molecule type" value="Genomic_DNA"/>
</dbReference>
<dbReference type="AlphaFoldDB" id="A0A0W0G474"/>
<gene>
    <name evidence="2" type="ORF">WG66_4075</name>
</gene>
<comment type="caution">
    <text evidence="2">The sequence shown here is derived from an EMBL/GenBank/DDBJ whole genome shotgun (WGS) entry which is preliminary data.</text>
</comment>
<dbReference type="eggNOG" id="ENOG502SQ0Z">
    <property type="taxonomic scope" value="Eukaryota"/>
</dbReference>
<evidence type="ECO:0000259" key="1">
    <source>
        <dbReference type="Pfam" id="PF20236"/>
    </source>
</evidence>
<organism evidence="2 3">
    <name type="scientific">Moniliophthora roreri</name>
    <name type="common">Frosty pod rot fungus</name>
    <name type="synonym">Monilia roreri</name>
    <dbReference type="NCBI Taxonomy" id="221103"/>
    <lineage>
        <taxon>Eukaryota</taxon>
        <taxon>Fungi</taxon>
        <taxon>Dikarya</taxon>
        <taxon>Basidiomycota</taxon>
        <taxon>Agaricomycotina</taxon>
        <taxon>Agaricomycetes</taxon>
        <taxon>Agaricomycetidae</taxon>
        <taxon>Agaricales</taxon>
        <taxon>Marasmiineae</taxon>
        <taxon>Marasmiaceae</taxon>
        <taxon>Moniliophthora</taxon>
    </lineage>
</organism>
<sequence length="190" mass="22172">MNRTTPLPYIFEDRTGQLTGSDFDDMYDRAFFRVARIPQKTVTMIYNMERRASRHRDRMSYHRDPIVIMEFMPDESLGRITFSRAPATFTLPMGSYLRKTSIFGASRSRKFIGSDGVEYRWNYRSVPGQEWTCTTAADNFLVAHFNLKPPNERSFDVSGNTLTIYEPFIHLTAEILATLTIMRHIKQHNL</sequence>
<dbReference type="InterPro" id="IPR046528">
    <property type="entry name" value="DUF6593"/>
</dbReference>
<reference evidence="2 3" key="1">
    <citation type="submission" date="2015-12" db="EMBL/GenBank/DDBJ databases">
        <title>Draft genome sequence of Moniliophthora roreri, the causal agent of frosty pod rot of cacao.</title>
        <authorList>
            <person name="Aime M.C."/>
            <person name="Diaz-Valderrama J.R."/>
            <person name="Kijpornyongpan T."/>
            <person name="Phillips-Mora W."/>
        </authorList>
    </citation>
    <scope>NUCLEOTIDE SEQUENCE [LARGE SCALE GENOMIC DNA]</scope>
    <source>
        <strain evidence="2 3">MCA 2952</strain>
    </source>
</reference>
<dbReference type="Proteomes" id="UP000054988">
    <property type="component" value="Unassembled WGS sequence"/>
</dbReference>
<name>A0A0W0G474_MONRR</name>
<evidence type="ECO:0000313" key="3">
    <source>
        <dbReference type="Proteomes" id="UP000054988"/>
    </source>
</evidence>
<accession>A0A0W0G474</accession>
<feature type="domain" description="DUF6593" evidence="1">
    <location>
        <begin position="43"/>
        <end position="185"/>
    </location>
</feature>
<protein>
    <recommendedName>
        <fullName evidence="1">DUF6593 domain-containing protein</fullName>
    </recommendedName>
</protein>